<dbReference type="Proteomes" id="UP000257127">
    <property type="component" value="Unassembled WGS sequence"/>
</dbReference>
<evidence type="ECO:0000313" key="1">
    <source>
        <dbReference type="EMBL" id="RFC55053.1"/>
    </source>
</evidence>
<dbReference type="SUPFAM" id="SSF109854">
    <property type="entry name" value="DinB/YfiT-like putative metalloenzymes"/>
    <property type="match status" value="1"/>
</dbReference>
<organism evidence="1 2">
    <name type="scientific">Brumimicrobium aurantiacum</name>
    <dbReference type="NCBI Taxonomy" id="1737063"/>
    <lineage>
        <taxon>Bacteria</taxon>
        <taxon>Pseudomonadati</taxon>
        <taxon>Bacteroidota</taxon>
        <taxon>Flavobacteriia</taxon>
        <taxon>Flavobacteriales</taxon>
        <taxon>Crocinitomicaceae</taxon>
        <taxon>Brumimicrobium</taxon>
    </lineage>
</organism>
<dbReference type="AlphaFoldDB" id="A0A3E1EZZ8"/>
<name>A0A3E1EZZ8_9FLAO</name>
<proteinExistence type="predicted"/>
<gene>
    <name evidence="1" type="ORF">DXU93_04325</name>
</gene>
<dbReference type="Gene3D" id="1.20.120.450">
    <property type="entry name" value="dinb family like domain"/>
    <property type="match status" value="1"/>
</dbReference>
<protein>
    <recommendedName>
        <fullName evidence="3">DinB family protein</fullName>
    </recommendedName>
</protein>
<sequence>MAQKAGSHPYYELPEYSESFTAGTVASRLIDGLRKEDLEYRPTLESRSVAETIDHIHGMTSMVLKSVCKIDINPTEDHNFEEKRAKILMNLKSVSAILKTAKAEEFENFNINLRNHESVPFWFFINGQITDSIWHCGQISSFRRITGNPISSKVSFFRGEVKD</sequence>
<evidence type="ECO:0000313" key="2">
    <source>
        <dbReference type="Proteomes" id="UP000257127"/>
    </source>
</evidence>
<keyword evidence="2" id="KW-1185">Reference proteome</keyword>
<accession>A0A3E1EZZ8</accession>
<dbReference type="EMBL" id="QURB01000002">
    <property type="protein sequence ID" value="RFC55053.1"/>
    <property type="molecule type" value="Genomic_DNA"/>
</dbReference>
<evidence type="ECO:0008006" key="3">
    <source>
        <dbReference type="Google" id="ProtNLM"/>
    </source>
</evidence>
<reference evidence="1 2" key="1">
    <citation type="submission" date="2018-08" db="EMBL/GenBank/DDBJ databases">
        <title>The draft genome squence of Brumimicrobium sp. N62.</title>
        <authorList>
            <person name="Du Z.-J."/>
            <person name="Luo H.-R."/>
        </authorList>
    </citation>
    <scope>NUCLEOTIDE SEQUENCE [LARGE SCALE GENOMIC DNA]</scope>
    <source>
        <strain evidence="1 2">N62</strain>
    </source>
</reference>
<comment type="caution">
    <text evidence="1">The sequence shown here is derived from an EMBL/GenBank/DDBJ whole genome shotgun (WGS) entry which is preliminary data.</text>
</comment>
<dbReference type="InterPro" id="IPR034660">
    <property type="entry name" value="DinB/YfiT-like"/>
</dbReference>